<evidence type="ECO:0000313" key="2">
    <source>
        <dbReference type="Proteomes" id="UP000326063"/>
    </source>
</evidence>
<dbReference type="GeneID" id="63926140"/>
<gene>
    <name evidence="1" type="primary">43</name>
    <name evidence="1" type="ORF">PBI_MERCURIO_43</name>
</gene>
<dbReference type="RefSeq" id="YP_010051649.1">
    <property type="nucleotide sequence ID" value="NC_054445.1"/>
</dbReference>
<accession>A0A5J6TCX3</accession>
<sequence length="50" mass="5143">MKIGLSPEADQRAGDMIAAIDRLTAALEANTAATEVANGLMDCQLNGPRG</sequence>
<protein>
    <submittedName>
        <fullName evidence="1">Uncharacterized protein</fullName>
    </submittedName>
</protein>
<dbReference type="EMBL" id="MN234219">
    <property type="protein sequence ID" value="QFG06045.1"/>
    <property type="molecule type" value="Genomic_DNA"/>
</dbReference>
<organism evidence="1 2">
    <name type="scientific">Mycobacterium phage Mercurio</name>
    <dbReference type="NCBI Taxonomy" id="2575612"/>
    <lineage>
        <taxon>Viruses</taxon>
        <taxon>Duplodnaviria</taxon>
        <taxon>Heunggongvirae</taxon>
        <taxon>Uroviricota</taxon>
        <taxon>Caudoviricetes</taxon>
        <taxon>Gclasvirinae</taxon>
        <taxon>Jolieduovirus</taxon>
        <taxon>Jolieduovirus mercurio</taxon>
    </lineage>
</organism>
<proteinExistence type="predicted"/>
<reference evidence="1 2" key="1">
    <citation type="submission" date="2019-07" db="EMBL/GenBank/DDBJ databases">
        <authorList>
            <person name="Divens A.M."/>
            <person name="Garlena R.A."/>
            <person name="Russell D.A."/>
            <person name="Pope W.H."/>
            <person name="Jacobs-Sera D."/>
            <person name="Hatfull G.F."/>
        </authorList>
    </citation>
    <scope>NUCLEOTIDE SEQUENCE [LARGE SCALE GENOMIC DNA]</scope>
</reference>
<keyword evidence="2" id="KW-1185">Reference proteome</keyword>
<dbReference type="KEGG" id="vg:63926140"/>
<name>A0A5J6TCX3_9CAUD</name>
<dbReference type="Proteomes" id="UP000326063">
    <property type="component" value="Segment"/>
</dbReference>
<evidence type="ECO:0000313" key="1">
    <source>
        <dbReference type="EMBL" id="QFG06045.1"/>
    </source>
</evidence>